<organism evidence="1">
    <name type="scientific">freshwater metagenome</name>
    <dbReference type="NCBI Taxonomy" id="449393"/>
    <lineage>
        <taxon>unclassified sequences</taxon>
        <taxon>metagenomes</taxon>
        <taxon>ecological metagenomes</taxon>
    </lineage>
</organism>
<proteinExistence type="predicted"/>
<reference evidence="1" key="1">
    <citation type="submission" date="2020-05" db="EMBL/GenBank/DDBJ databases">
        <authorList>
            <person name="Chiriac C."/>
            <person name="Salcher M."/>
            <person name="Ghai R."/>
            <person name="Kavagutti S V."/>
        </authorList>
    </citation>
    <scope>NUCLEOTIDE SEQUENCE</scope>
</reference>
<evidence type="ECO:0000313" key="1">
    <source>
        <dbReference type="EMBL" id="CAB4646790.1"/>
    </source>
</evidence>
<accession>A0A6J6KAL7</accession>
<sequence length="242" mass="25864">MGASSFVVMLPPSEGKAEAGTAKTKYASDSGAFGPSLGQYRTDIARALATQSGGDAKLLGVKGDLLVRAQLSNRSLIGAPTLPAWQRYTGVVWDHLDLARLPAATRTALTKRIIIPSGFAGLVRADDPLPDYRLKMGARLAPFGLLSTWWRDDLTDALLSLTKKSPVVDLLPQEHRSAIDWSRVSTLVRIDLVSKSGGIVGGHNAKAAKGLLAQHLLSSSGTDFERMVSTFVHPEYTARVSS</sequence>
<name>A0A6J6KAL7_9ZZZZ</name>
<dbReference type="Pfam" id="PF03883">
    <property type="entry name" value="H2O2_YaaD"/>
    <property type="match status" value="1"/>
</dbReference>
<dbReference type="GO" id="GO:0033194">
    <property type="term" value="P:response to hydroperoxide"/>
    <property type="evidence" value="ECO:0007669"/>
    <property type="project" value="TreeGrafter"/>
</dbReference>
<dbReference type="InterPro" id="IPR005583">
    <property type="entry name" value="YaaA"/>
</dbReference>
<gene>
    <name evidence="1" type="ORF">UFOPK2214_00298</name>
</gene>
<protein>
    <submittedName>
        <fullName evidence="1">Unannotated protein</fullName>
    </submittedName>
</protein>
<dbReference type="EMBL" id="CAEZWJ010000006">
    <property type="protein sequence ID" value="CAB4646790.1"/>
    <property type="molecule type" value="Genomic_DNA"/>
</dbReference>
<dbReference type="AlphaFoldDB" id="A0A6J6KAL7"/>
<dbReference type="PANTHER" id="PTHR30283:SF4">
    <property type="entry name" value="PEROXIDE STRESS RESISTANCE PROTEIN YAAA"/>
    <property type="match status" value="1"/>
</dbReference>
<dbReference type="PANTHER" id="PTHR30283">
    <property type="entry name" value="PEROXIDE STRESS RESPONSE PROTEIN YAAA"/>
    <property type="match status" value="1"/>
</dbReference>
<dbReference type="GO" id="GO:0005829">
    <property type="term" value="C:cytosol"/>
    <property type="evidence" value="ECO:0007669"/>
    <property type="project" value="TreeGrafter"/>
</dbReference>